<name>A0A8K0AG85_ANDGO</name>
<feature type="transmembrane region" description="Helical" evidence="6">
    <location>
        <begin position="121"/>
        <end position="137"/>
    </location>
</feature>
<evidence type="ECO:0000256" key="2">
    <source>
        <dbReference type="ARBA" id="ARBA00022475"/>
    </source>
</evidence>
<evidence type="ECO:0000313" key="7">
    <source>
        <dbReference type="EMBL" id="KAF0852337.1"/>
    </source>
</evidence>
<feature type="transmembrane region" description="Helical" evidence="6">
    <location>
        <begin position="318"/>
        <end position="340"/>
    </location>
</feature>
<sequence length="407" mass="44389">MPFLVVRVCANGRVFCSRFFMEVQSSWSAEDGDEATGFLTNAPVLREEVRLAANSSSSQSAATTASATSTAMEGHKMKIPWYAWMSLGIAVFAMSAVGPAFKYLESRGLAPLLASAWRTQTMILFLIPCVSGEFLYLKWSAKRNVFRELLLYPTAVACTCAGGVLWGLSLALWVSSLLFTTTVRASMFSSLYPALIVIVYRYRGVNVSKGEICGVSISVSGVVLSMTEEFLNSAEPSPSMAHGPAWIGDLMNIFLSAVICCEIFLSAHARKHISLFMYTCLSSICCLLFLVVMSGLFEHFTWDSDPKTGLFGWAAHEWLLPLLVFGLIVGCIGIAGFNLAVHWIPPLTFSIVQLCDPILVAFMSWCASIEGIPSVWTFLGGIVLSVGTAIVVISEDRRKKLEAERGI</sequence>
<dbReference type="OrthoDB" id="74158at2759"/>
<comment type="caution">
    <text evidence="7">The sequence shown here is derived from an EMBL/GenBank/DDBJ whole genome shotgun (WGS) entry which is preliminary data.</text>
</comment>
<dbReference type="PANTHER" id="PTHR42920:SF5">
    <property type="entry name" value="EAMA DOMAIN-CONTAINING PROTEIN"/>
    <property type="match status" value="1"/>
</dbReference>
<organism evidence="7 8">
    <name type="scientific">Andalucia godoyi</name>
    <name type="common">Flagellate</name>
    <dbReference type="NCBI Taxonomy" id="505711"/>
    <lineage>
        <taxon>Eukaryota</taxon>
        <taxon>Discoba</taxon>
        <taxon>Jakobida</taxon>
        <taxon>Andalucina</taxon>
        <taxon>Andaluciidae</taxon>
        <taxon>Andalucia</taxon>
    </lineage>
</organism>
<dbReference type="AlphaFoldDB" id="A0A8K0AG85"/>
<feature type="transmembrane region" description="Helical" evidence="6">
    <location>
        <begin position="276"/>
        <end position="298"/>
    </location>
</feature>
<feature type="transmembrane region" description="Helical" evidence="6">
    <location>
        <begin position="177"/>
        <end position="200"/>
    </location>
</feature>
<dbReference type="GO" id="GO:0005886">
    <property type="term" value="C:plasma membrane"/>
    <property type="evidence" value="ECO:0007669"/>
    <property type="project" value="UniProtKB-SubCell"/>
</dbReference>
<dbReference type="EMBL" id="VRVR01000044">
    <property type="protein sequence ID" value="KAF0852337.1"/>
    <property type="molecule type" value="Genomic_DNA"/>
</dbReference>
<proteinExistence type="predicted"/>
<keyword evidence="4 6" id="KW-1133">Transmembrane helix</keyword>
<dbReference type="SUPFAM" id="SSF103481">
    <property type="entry name" value="Multidrug resistance efflux transporter EmrE"/>
    <property type="match status" value="1"/>
</dbReference>
<gene>
    <name evidence="7" type="ORF">ANDGO_07672</name>
</gene>
<evidence type="ECO:0000256" key="4">
    <source>
        <dbReference type="ARBA" id="ARBA00022989"/>
    </source>
</evidence>
<evidence type="ECO:0000256" key="6">
    <source>
        <dbReference type="SAM" id="Phobius"/>
    </source>
</evidence>
<dbReference type="InterPro" id="IPR051258">
    <property type="entry name" value="Diverse_Substrate_Transporter"/>
</dbReference>
<feature type="transmembrane region" description="Helical" evidence="6">
    <location>
        <begin position="212"/>
        <end position="231"/>
    </location>
</feature>
<protein>
    <submittedName>
        <fullName evidence="7">Mitochondrial RhaT domain-containing protein</fullName>
    </submittedName>
</protein>
<evidence type="ECO:0000256" key="1">
    <source>
        <dbReference type="ARBA" id="ARBA00004651"/>
    </source>
</evidence>
<feature type="transmembrane region" description="Helical" evidence="6">
    <location>
        <begin position="149"/>
        <end position="171"/>
    </location>
</feature>
<dbReference type="InterPro" id="IPR037185">
    <property type="entry name" value="EmrE-like"/>
</dbReference>
<feature type="transmembrane region" description="Helical" evidence="6">
    <location>
        <begin position="371"/>
        <end position="393"/>
    </location>
</feature>
<evidence type="ECO:0000313" key="8">
    <source>
        <dbReference type="Proteomes" id="UP000799049"/>
    </source>
</evidence>
<evidence type="ECO:0000256" key="5">
    <source>
        <dbReference type="ARBA" id="ARBA00023136"/>
    </source>
</evidence>
<dbReference type="PANTHER" id="PTHR42920">
    <property type="entry name" value="OS03G0707200 PROTEIN-RELATED"/>
    <property type="match status" value="1"/>
</dbReference>
<keyword evidence="2" id="KW-1003">Cell membrane</keyword>
<evidence type="ECO:0000256" key="3">
    <source>
        <dbReference type="ARBA" id="ARBA00022692"/>
    </source>
</evidence>
<keyword evidence="5 6" id="KW-0472">Membrane</keyword>
<comment type="subcellular location">
    <subcellularLocation>
        <location evidence="1">Cell membrane</location>
        <topology evidence="1">Multi-pass membrane protein</topology>
    </subcellularLocation>
</comment>
<feature type="transmembrane region" description="Helical" evidence="6">
    <location>
        <begin position="81"/>
        <end position="101"/>
    </location>
</feature>
<reference evidence="7" key="1">
    <citation type="submission" date="2019-09" db="EMBL/GenBank/DDBJ databases">
        <title>The Mitochondrial Proteome of the Jakobid, Andalucia godoyi, a Protist With the Most Gene-Rich and Bacteria-Like Mitochondrial Genome.</title>
        <authorList>
            <person name="Gray M.W."/>
            <person name="Burger G."/>
            <person name="Derelle R."/>
            <person name="Klimes V."/>
            <person name="Leger M."/>
            <person name="Sarrasin M."/>
            <person name="Vlcek C."/>
            <person name="Roger A.J."/>
            <person name="Elias M."/>
            <person name="Lang B.F."/>
        </authorList>
    </citation>
    <scope>NUCLEOTIDE SEQUENCE</scope>
    <source>
        <strain evidence="7">And28</strain>
    </source>
</reference>
<feature type="transmembrane region" description="Helical" evidence="6">
    <location>
        <begin position="243"/>
        <end position="264"/>
    </location>
</feature>
<accession>A0A8K0AG85</accession>
<keyword evidence="8" id="KW-1185">Reference proteome</keyword>
<feature type="transmembrane region" description="Helical" evidence="6">
    <location>
        <begin position="347"/>
        <end position="365"/>
    </location>
</feature>
<keyword evidence="3 6" id="KW-0812">Transmembrane</keyword>
<dbReference type="Proteomes" id="UP000799049">
    <property type="component" value="Unassembled WGS sequence"/>
</dbReference>